<accession>F9X1U4</accession>
<dbReference type="PANTHER" id="PTHR34502">
    <property type="entry name" value="DUF6594 DOMAIN-CONTAINING PROTEIN-RELATED"/>
    <property type="match status" value="1"/>
</dbReference>
<name>F9X1U4_ZYMTI</name>
<evidence type="ECO:0000256" key="1">
    <source>
        <dbReference type="SAM" id="Coils"/>
    </source>
</evidence>
<keyword evidence="2" id="KW-0812">Transmembrane</keyword>
<keyword evidence="2" id="KW-1133">Transmembrane helix</keyword>
<feature type="non-terminal residue" evidence="4">
    <location>
        <position position="1"/>
    </location>
</feature>
<dbReference type="eggNOG" id="ENOG502RIUT">
    <property type="taxonomic scope" value="Eukaryota"/>
</dbReference>
<sequence length="256" mass="28710">QRYGFPAVARFISHDPDSETYVFRKFSELTARNLVRMQCELMDLERQMKELDRKAEPESSNDPSFVLSSRSWETMKSLAAERDGDERKLMALNEEIEARLENYHAALLQAGEIAKLKQPSNRVMTAYRHEFSKMDIRGDAAAMLDVESDLVALKPPPDGDLLSNMIRNHWPGSIKVTNPDGGGIVHYQEHQLQLLVSLISISIATVLLVGSILLLYFVQEPDSRLGLLIMFIILFAVGIRISTSASRDSIFAATAA</sequence>
<gene>
    <name evidence="4" type="ORF">MYCGRDRAFT_27367</name>
</gene>
<feature type="transmembrane region" description="Helical" evidence="2">
    <location>
        <begin position="224"/>
        <end position="241"/>
    </location>
</feature>
<keyword evidence="1" id="KW-0175">Coiled coil</keyword>
<dbReference type="KEGG" id="ztr:MYCGRDRAFT_27367"/>
<evidence type="ECO:0000256" key="2">
    <source>
        <dbReference type="SAM" id="Phobius"/>
    </source>
</evidence>
<dbReference type="GeneID" id="13400754"/>
<dbReference type="HOGENOM" id="CLU_051118_0_0_1"/>
<feature type="domain" description="DUF6594" evidence="3">
    <location>
        <begin position="5"/>
        <end position="256"/>
    </location>
</feature>
<evidence type="ECO:0000313" key="4">
    <source>
        <dbReference type="EMBL" id="EGP90097.1"/>
    </source>
</evidence>
<dbReference type="EMBL" id="CM001197">
    <property type="protein sequence ID" value="EGP90097.1"/>
    <property type="molecule type" value="Genomic_DNA"/>
</dbReference>
<dbReference type="Proteomes" id="UP000008062">
    <property type="component" value="Chromosome 2"/>
</dbReference>
<dbReference type="PANTHER" id="PTHR34502:SF4">
    <property type="entry name" value="DUF6594 DOMAIN-CONTAINING PROTEIN"/>
    <property type="match status" value="1"/>
</dbReference>
<feature type="transmembrane region" description="Helical" evidence="2">
    <location>
        <begin position="194"/>
        <end position="218"/>
    </location>
</feature>
<evidence type="ECO:0000259" key="3">
    <source>
        <dbReference type="Pfam" id="PF20237"/>
    </source>
</evidence>
<proteinExistence type="predicted"/>
<dbReference type="InParanoid" id="F9X1U4"/>
<feature type="non-terminal residue" evidence="4">
    <location>
        <position position="256"/>
    </location>
</feature>
<dbReference type="Pfam" id="PF20237">
    <property type="entry name" value="DUF6594"/>
    <property type="match status" value="1"/>
</dbReference>
<protein>
    <recommendedName>
        <fullName evidence="3">DUF6594 domain-containing protein</fullName>
    </recommendedName>
</protein>
<organism evidence="4 5">
    <name type="scientific">Zymoseptoria tritici (strain CBS 115943 / IPO323)</name>
    <name type="common">Speckled leaf blotch fungus</name>
    <name type="synonym">Septoria tritici</name>
    <dbReference type="NCBI Taxonomy" id="336722"/>
    <lineage>
        <taxon>Eukaryota</taxon>
        <taxon>Fungi</taxon>
        <taxon>Dikarya</taxon>
        <taxon>Ascomycota</taxon>
        <taxon>Pezizomycotina</taxon>
        <taxon>Dothideomycetes</taxon>
        <taxon>Dothideomycetidae</taxon>
        <taxon>Mycosphaerellales</taxon>
        <taxon>Mycosphaerellaceae</taxon>
        <taxon>Zymoseptoria</taxon>
    </lineage>
</organism>
<evidence type="ECO:0000313" key="5">
    <source>
        <dbReference type="Proteomes" id="UP000008062"/>
    </source>
</evidence>
<dbReference type="OMA" id="EENDAPW"/>
<dbReference type="RefSeq" id="XP_003855121.1">
    <property type="nucleotide sequence ID" value="XM_003855073.1"/>
</dbReference>
<feature type="coiled-coil region" evidence="1">
    <location>
        <begin position="34"/>
        <end position="95"/>
    </location>
</feature>
<dbReference type="InterPro" id="IPR046529">
    <property type="entry name" value="DUF6594"/>
</dbReference>
<keyword evidence="2" id="KW-0472">Membrane</keyword>
<dbReference type="AlphaFoldDB" id="F9X1U4"/>
<dbReference type="OrthoDB" id="3533814at2759"/>
<reference evidence="4 5" key="1">
    <citation type="journal article" date="2011" name="PLoS Genet.">
        <title>Finished genome of the fungal wheat pathogen Mycosphaerella graminicola reveals dispensome structure, chromosome plasticity, and stealth pathogenesis.</title>
        <authorList>
            <person name="Goodwin S.B."/>
            <person name="Ben M'barek S."/>
            <person name="Dhillon B."/>
            <person name="Wittenberg A.H.J."/>
            <person name="Crane C.F."/>
            <person name="Hane J.K."/>
            <person name="Foster A.J."/>
            <person name="Van der Lee T.A.J."/>
            <person name="Grimwood J."/>
            <person name="Aerts A."/>
            <person name="Antoniw J."/>
            <person name="Bailey A."/>
            <person name="Bluhm B."/>
            <person name="Bowler J."/>
            <person name="Bristow J."/>
            <person name="van der Burgt A."/>
            <person name="Canto-Canche B."/>
            <person name="Churchill A.C.L."/>
            <person name="Conde-Ferraez L."/>
            <person name="Cools H.J."/>
            <person name="Coutinho P.M."/>
            <person name="Csukai M."/>
            <person name="Dehal P."/>
            <person name="De Wit P."/>
            <person name="Donzelli B."/>
            <person name="van de Geest H.C."/>
            <person name="van Ham R.C.H.J."/>
            <person name="Hammond-Kosack K.E."/>
            <person name="Henrissat B."/>
            <person name="Kilian A."/>
            <person name="Kobayashi A.K."/>
            <person name="Koopmann E."/>
            <person name="Kourmpetis Y."/>
            <person name="Kuzniar A."/>
            <person name="Lindquist E."/>
            <person name="Lombard V."/>
            <person name="Maliepaard C."/>
            <person name="Martins N."/>
            <person name="Mehrabi R."/>
            <person name="Nap J.P.H."/>
            <person name="Ponomarenko A."/>
            <person name="Rudd J.J."/>
            <person name="Salamov A."/>
            <person name="Schmutz J."/>
            <person name="Schouten H.J."/>
            <person name="Shapiro H."/>
            <person name="Stergiopoulos I."/>
            <person name="Torriani S.F.F."/>
            <person name="Tu H."/>
            <person name="de Vries R.P."/>
            <person name="Waalwijk C."/>
            <person name="Ware S.B."/>
            <person name="Wiebenga A."/>
            <person name="Zwiers L.-H."/>
            <person name="Oliver R.P."/>
            <person name="Grigoriev I.V."/>
            <person name="Kema G.H.J."/>
        </authorList>
    </citation>
    <scope>NUCLEOTIDE SEQUENCE [LARGE SCALE GENOMIC DNA]</scope>
    <source>
        <strain evidence="5">CBS 115943 / IPO323</strain>
    </source>
</reference>
<keyword evidence="5" id="KW-1185">Reference proteome</keyword>